<feature type="region of interest" description="Disordered" evidence="1">
    <location>
        <begin position="277"/>
        <end position="310"/>
    </location>
</feature>
<keyword evidence="3" id="KW-1185">Reference proteome</keyword>
<accession>A0A9Q0F4E2</accession>
<dbReference type="OrthoDB" id="1070053at2759"/>
<evidence type="ECO:0000313" key="3">
    <source>
        <dbReference type="Proteomes" id="UP001141552"/>
    </source>
</evidence>
<evidence type="ECO:0000313" key="2">
    <source>
        <dbReference type="EMBL" id="KAJ4823717.1"/>
    </source>
</evidence>
<reference evidence="2" key="1">
    <citation type="submission" date="2022-02" db="EMBL/GenBank/DDBJ databases">
        <authorList>
            <person name="Henning P.M."/>
            <person name="McCubbin A.G."/>
            <person name="Shore J.S."/>
        </authorList>
    </citation>
    <scope>NUCLEOTIDE SEQUENCE</scope>
    <source>
        <strain evidence="2">F60SS</strain>
        <tissue evidence="2">Leaves</tissue>
    </source>
</reference>
<sequence>MMLMIEAASAVRFPAAASFCSSSSSAAAAATSSTTPNSTSSWNRFRRGSAGSFLRNSNSHLKSRIRVSAEHLDSASDHSPKQIGTSRYHPFEEIGKSISENDEGDAILSAQERARTIVELNSKATLILVGVFDDEIHENIVWPDLPYVTDEHGNIYIQVKNDEDILRTLTSGNNYVIVSLIENLQEEEDGEDSLGDWAKLDTMRNSHPVYFAKKLAEVASDAPVDWMEQPPAGLAIQGLIRPAFTEEHSDIHKHMLENQSSKADIKDVRGNVEDKLEDQGLINGHKNESGPSEDSSFLAKKGKKDKVPTSGTSFYKLEMTKIQLISALGHNALVEIEDFRKARPDTVALSAAKIVSRLKAGGEKITQALKSLCWRCKGIQVEATSLHSAERQVNDLLFPRVHHKAPQKKHTRQNEH</sequence>
<dbReference type="PANTHER" id="PTHR13343">
    <property type="entry name" value="CREG1 PROTEIN"/>
    <property type="match status" value="1"/>
</dbReference>
<proteinExistence type="predicted"/>
<gene>
    <name evidence="2" type="ORF">Tsubulata_032135</name>
</gene>
<dbReference type="Proteomes" id="UP001141552">
    <property type="component" value="Unassembled WGS sequence"/>
</dbReference>
<evidence type="ECO:0000256" key="1">
    <source>
        <dbReference type="SAM" id="MobiDB-lite"/>
    </source>
</evidence>
<dbReference type="AlphaFoldDB" id="A0A9Q0F4E2"/>
<dbReference type="PANTHER" id="PTHR13343:SF28">
    <property type="entry name" value="PENTATRICOPEPTIDE REPEAT (PPR) SUPERFAMILY PROTEIN"/>
    <property type="match status" value="1"/>
</dbReference>
<reference evidence="2" key="2">
    <citation type="journal article" date="2023" name="Plants (Basel)">
        <title>Annotation of the Turnera subulata (Passifloraceae) Draft Genome Reveals the S-Locus Evolved after the Divergence of Turneroideae from Passifloroideae in a Stepwise Manner.</title>
        <authorList>
            <person name="Henning P.M."/>
            <person name="Roalson E.H."/>
            <person name="Mir W."/>
            <person name="McCubbin A.G."/>
            <person name="Shore J.S."/>
        </authorList>
    </citation>
    <scope>NUCLEOTIDE SEQUENCE</scope>
    <source>
        <strain evidence="2">F60SS</strain>
    </source>
</reference>
<name>A0A9Q0F4E2_9ROSI</name>
<protein>
    <submittedName>
        <fullName evidence="2">Uncharacterized protein</fullName>
    </submittedName>
</protein>
<comment type="caution">
    <text evidence="2">The sequence shown here is derived from an EMBL/GenBank/DDBJ whole genome shotgun (WGS) entry which is preliminary data.</text>
</comment>
<dbReference type="EMBL" id="JAKUCV010007375">
    <property type="protein sequence ID" value="KAJ4823717.1"/>
    <property type="molecule type" value="Genomic_DNA"/>
</dbReference>
<organism evidence="2 3">
    <name type="scientific">Turnera subulata</name>
    <dbReference type="NCBI Taxonomy" id="218843"/>
    <lineage>
        <taxon>Eukaryota</taxon>
        <taxon>Viridiplantae</taxon>
        <taxon>Streptophyta</taxon>
        <taxon>Embryophyta</taxon>
        <taxon>Tracheophyta</taxon>
        <taxon>Spermatophyta</taxon>
        <taxon>Magnoliopsida</taxon>
        <taxon>eudicotyledons</taxon>
        <taxon>Gunneridae</taxon>
        <taxon>Pentapetalae</taxon>
        <taxon>rosids</taxon>
        <taxon>fabids</taxon>
        <taxon>Malpighiales</taxon>
        <taxon>Passifloraceae</taxon>
        <taxon>Turnera</taxon>
    </lineage>
</organism>